<comment type="caution">
    <text evidence="3">The sequence shown here is derived from an EMBL/GenBank/DDBJ whole genome shotgun (WGS) entry which is preliminary data.</text>
</comment>
<dbReference type="Pfam" id="PF00583">
    <property type="entry name" value="Acetyltransf_1"/>
    <property type="match status" value="1"/>
</dbReference>
<dbReference type="InterPro" id="IPR016181">
    <property type="entry name" value="Acyl_CoA_acyltransferase"/>
</dbReference>
<dbReference type="PROSITE" id="PS51819">
    <property type="entry name" value="VOC"/>
    <property type="match status" value="1"/>
</dbReference>
<dbReference type="Gene3D" id="3.10.180.10">
    <property type="entry name" value="2,3-Dihydroxybiphenyl 1,2-Dioxygenase, domain 1"/>
    <property type="match status" value="1"/>
</dbReference>
<sequence length="294" mass="33962">MKIRKATQQDAPHIAKVHVDSWRSTYRNIVPDTYLEKLDYDHRTKLWERNMTYNSVFVAENNVGEIVGFSTGGKEREGKYEGYDGELYAIYIFEEYQGKGIGKLLVQPVAEELLQAGMSTMLVWVLEDNGAKYFYEALGGKKLGHAELEIDGEKLKETAYGWADLRRLVKRDKMNFKEFGTILFVEQYESCINFYKNVLQLKVIFEKENLVSFNVSDGYLMVERGGFSSENEKSRKQNPVVLRFDVNDLDEAVSTLEMHGVVFLNKRLEFDWGVIAVFLDPDGNRIELGQIKER</sequence>
<name>A0ABS4HH11_9BACI</name>
<gene>
    <name evidence="3" type="ORF">J2Z82_002652</name>
</gene>
<feature type="domain" description="N-acetyltransferase" evidence="1">
    <location>
        <begin position="1"/>
        <end position="167"/>
    </location>
</feature>
<dbReference type="PROSITE" id="PS51186">
    <property type="entry name" value="GNAT"/>
    <property type="match status" value="1"/>
</dbReference>
<evidence type="ECO:0000313" key="4">
    <source>
        <dbReference type="Proteomes" id="UP001519328"/>
    </source>
</evidence>
<dbReference type="PANTHER" id="PTHR43617">
    <property type="entry name" value="L-AMINO ACID N-ACETYLTRANSFERASE"/>
    <property type="match status" value="1"/>
</dbReference>
<evidence type="ECO:0000259" key="1">
    <source>
        <dbReference type="PROSITE" id="PS51186"/>
    </source>
</evidence>
<dbReference type="SUPFAM" id="SSF54593">
    <property type="entry name" value="Glyoxalase/Bleomycin resistance protein/Dihydroxybiphenyl dioxygenase"/>
    <property type="match status" value="1"/>
</dbReference>
<proteinExistence type="predicted"/>
<dbReference type="Proteomes" id="UP001519328">
    <property type="component" value="Unassembled WGS sequence"/>
</dbReference>
<keyword evidence="4" id="KW-1185">Reference proteome</keyword>
<keyword evidence="3" id="KW-0456">Lyase</keyword>
<dbReference type="InterPro" id="IPR050276">
    <property type="entry name" value="MshD_Acetyltransferase"/>
</dbReference>
<dbReference type="GO" id="GO:0016829">
    <property type="term" value="F:lyase activity"/>
    <property type="evidence" value="ECO:0007669"/>
    <property type="project" value="UniProtKB-KW"/>
</dbReference>
<dbReference type="InterPro" id="IPR029068">
    <property type="entry name" value="Glyas_Bleomycin-R_OHBP_Dase"/>
</dbReference>
<dbReference type="EMBL" id="JAGGKK010000014">
    <property type="protein sequence ID" value="MBP1949712.1"/>
    <property type="molecule type" value="Genomic_DNA"/>
</dbReference>
<accession>A0ABS4HH11</accession>
<dbReference type="PANTHER" id="PTHR43617:SF30">
    <property type="entry name" value="HISTONE ACETYLTRANSFERASE"/>
    <property type="match status" value="1"/>
</dbReference>
<evidence type="ECO:0000313" key="3">
    <source>
        <dbReference type="EMBL" id="MBP1949712.1"/>
    </source>
</evidence>
<dbReference type="RefSeq" id="WP_342453636.1">
    <property type="nucleotide sequence ID" value="NZ_JAGGKK010000014.1"/>
</dbReference>
<reference evidence="3 4" key="1">
    <citation type="submission" date="2021-03" db="EMBL/GenBank/DDBJ databases">
        <title>Genomic Encyclopedia of Type Strains, Phase IV (KMG-IV): sequencing the most valuable type-strain genomes for metagenomic binning, comparative biology and taxonomic classification.</title>
        <authorList>
            <person name="Goeker M."/>
        </authorList>
    </citation>
    <scope>NUCLEOTIDE SEQUENCE [LARGE SCALE GENOMIC DNA]</scope>
    <source>
        <strain evidence="3 4">DSM 21085</strain>
    </source>
</reference>
<feature type="domain" description="VOC" evidence="2">
    <location>
        <begin position="173"/>
        <end position="291"/>
    </location>
</feature>
<dbReference type="InterPro" id="IPR025870">
    <property type="entry name" value="Glyoxalase-like_dom"/>
</dbReference>
<evidence type="ECO:0000259" key="2">
    <source>
        <dbReference type="PROSITE" id="PS51819"/>
    </source>
</evidence>
<dbReference type="InterPro" id="IPR037523">
    <property type="entry name" value="VOC_core"/>
</dbReference>
<organism evidence="3 4">
    <name type="scientific">Virgibacillus litoralis</name>
    <dbReference type="NCBI Taxonomy" id="578221"/>
    <lineage>
        <taxon>Bacteria</taxon>
        <taxon>Bacillati</taxon>
        <taxon>Bacillota</taxon>
        <taxon>Bacilli</taxon>
        <taxon>Bacillales</taxon>
        <taxon>Bacillaceae</taxon>
        <taxon>Virgibacillus</taxon>
    </lineage>
</organism>
<dbReference type="SUPFAM" id="SSF55729">
    <property type="entry name" value="Acyl-CoA N-acyltransferases (Nat)"/>
    <property type="match status" value="1"/>
</dbReference>
<dbReference type="CDD" id="cd04301">
    <property type="entry name" value="NAT_SF"/>
    <property type="match status" value="1"/>
</dbReference>
<dbReference type="Pfam" id="PF12681">
    <property type="entry name" value="Glyoxalase_2"/>
    <property type="match status" value="1"/>
</dbReference>
<dbReference type="InterPro" id="IPR000182">
    <property type="entry name" value="GNAT_dom"/>
</dbReference>
<dbReference type="Gene3D" id="3.40.630.30">
    <property type="match status" value="1"/>
</dbReference>
<protein>
    <submittedName>
        <fullName evidence="3">Enzyme related to lactoylglutathione lyase/GNAT superfamily N-acetyltransferase</fullName>
    </submittedName>
</protein>